<keyword evidence="3" id="KW-1185">Reference proteome</keyword>
<dbReference type="GO" id="GO:0046464">
    <property type="term" value="P:acylglycerol catabolic process"/>
    <property type="evidence" value="ECO:0007669"/>
    <property type="project" value="TreeGrafter"/>
</dbReference>
<dbReference type="PANTHER" id="PTHR43798">
    <property type="entry name" value="MONOACYLGLYCEROL LIPASE"/>
    <property type="match status" value="1"/>
</dbReference>
<dbReference type="SUPFAM" id="SSF53474">
    <property type="entry name" value="alpha/beta-Hydrolases"/>
    <property type="match status" value="1"/>
</dbReference>
<gene>
    <name evidence="2" type="ORF">OCU04_006684</name>
</gene>
<dbReference type="GO" id="GO:0047372">
    <property type="term" value="F:monoacylglycerol lipase activity"/>
    <property type="evidence" value="ECO:0007669"/>
    <property type="project" value="TreeGrafter"/>
</dbReference>
<dbReference type="InterPro" id="IPR029058">
    <property type="entry name" value="AB_hydrolase_fold"/>
</dbReference>
<evidence type="ECO:0000313" key="2">
    <source>
        <dbReference type="EMBL" id="KAJ8064340.1"/>
    </source>
</evidence>
<dbReference type="InterPro" id="IPR000639">
    <property type="entry name" value="Epox_hydrolase-like"/>
</dbReference>
<dbReference type="PRINTS" id="PR00412">
    <property type="entry name" value="EPOXHYDRLASE"/>
</dbReference>
<organism evidence="2 3">
    <name type="scientific">Sclerotinia nivalis</name>
    <dbReference type="NCBI Taxonomy" id="352851"/>
    <lineage>
        <taxon>Eukaryota</taxon>
        <taxon>Fungi</taxon>
        <taxon>Dikarya</taxon>
        <taxon>Ascomycota</taxon>
        <taxon>Pezizomycotina</taxon>
        <taxon>Leotiomycetes</taxon>
        <taxon>Helotiales</taxon>
        <taxon>Sclerotiniaceae</taxon>
        <taxon>Sclerotinia</taxon>
    </lineage>
</organism>
<feature type="domain" description="AB hydrolase-1" evidence="1">
    <location>
        <begin position="37"/>
        <end position="279"/>
    </location>
</feature>
<dbReference type="Pfam" id="PF12697">
    <property type="entry name" value="Abhydrolase_6"/>
    <property type="match status" value="1"/>
</dbReference>
<sequence>MVVLNIHMMTTSKIYEINSSTQLNVLSSGVPNSSPALIFLHFWGGSSSTYYPLMKLLSANYYCLAIDFRGWGSSTGTQDPDAYHIRGLSKDIFTLIPQLLPPDHSFILIGHSMGGKVTMHLSFTVETLPPTKSFPKLRGIALLAPAPPTSLILPEEMAKQQLTAFDTIEAANFTITHVLSATPLSDHVVGSLVTNAVTGNQCAKAAWPKYGMKEDILEESRKITLPTLVLAGGDDKVETLERVKETLDNLSGVVEERKTLIVLDGVGHLMMLEAPNEVSREIVGFVGRVVREVVQPKDQTQARGSTRGIYCH</sequence>
<protein>
    <recommendedName>
        <fullName evidence="1">AB hydrolase-1 domain-containing protein</fullName>
    </recommendedName>
</protein>
<accession>A0A9X0AK92</accession>
<evidence type="ECO:0000259" key="1">
    <source>
        <dbReference type="Pfam" id="PF12697"/>
    </source>
</evidence>
<dbReference type="Gene3D" id="3.40.50.1820">
    <property type="entry name" value="alpha/beta hydrolase"/>
    <property type="match status" value="1"/>
</dbReference>
<proteinExistence type="predicted"/>
<dbReference type="EMBL" id="JAPEIS010000007">
    <property type="protein sequence ID" value="KAJ8064340.1"/>
    <property type="molecule type" value="Genomic_DNA"/>
</dbReference>
<dbReference type="InterPro" id="IPR050266">
    <property type="entry name" value="AB_hydrolase_sf"/>
</dbReference>
<dbReference type="PANTHER" id="PTHR43798:SF5">
    <property type="entry name" value="MONOACYLGLYCEROL LIPASE ABHD6"/>
    <property type="match status" value="1"/>
</dbReference>
<dbReference type="OrthoDB" id="190201at2759"/>
<dbReference type="InterPro" id="IPR000073">
    <property type="entry name" value="AB_hydrolase_1"/>
</dbReference>
<name>A0A9X0AK92_9HELO</name>
<dbReference type="GO" id="GO:0016020">
    <property type="term" value="C:membrane"/>
    <property type="evidence" value="ECO:0007669"/>
    <property type="project" value="TreeGrafter"/>
</dbReference>
<reference evidence="2" key="1">
    <citation type="submission" date="2022-11" db="EMBL/GenBank/DDBJ databases">
        <title>Genome Resource of Sclerotinia nivalis Strain SnTB1, a Plant Pathogen Isolated from American Ginseng.</title>
        <authorList>
            <person name="Fan S."/>
        </authorList>
    </citation>
    <scope>NUCLEOTIDE SEQUENCE</scope>
    <source>
        <strain evidence="2">SnTB1</strain>
    </source>
</reference>
<evidence type="ECO:0000313" key="3">
    <source>
        <dbReference type="Proteomes" id="UP001152300"/>
    </source>
</evidence>
<dbReference type="Proteomes" id="UP001152300">
    <property type="component" value="Unassembled WGS sequence"/>
</dbReference>
<comment type="caution">
    <text evidence="2">The sequence shown here is derived from an EMBL/GenBank/DDBJ whole genome shotgun (WGS) entry which is preliminary data.</text>
</comment>
<dbReference type="PRINTS" id="PR00111">
    <property type="entry name" value="ABHYDROLASE"/>
</dbReference>
<dbReference type="AlphaFoldDB" id="A0A9X0AK92"/>